<gene>
    <name evidence="1" type="ORF">EGYM00163_LOCUS42627</name>
</gene>
<accession>A0A7S4GBB4</accession>
<protein>
    <submittedName>
        <fullName evidence="1">Uncharacterized protein</fullName>
    </submittedName>
</protein>
<proteinExistence type="predicted"/>
<evidence type="ECO:0000313" key="1">
    <source>
        <dbReference type="EMBL" id="CAE0831345.1"/>
    </source>
</evidence>
<reference evidence="1" key="1">
    <citation type="submission" date="2021-01" db="EMBL/GenBank/DDBJ databases">
        <authorList>
            <person name="Corre E."/>
            <person name="Pelletier E."/>
            <person name="Niang G."/>
            <person name="Scheremetjew M."/>
            <person name="Finn R."/>
            <person name="Kale V."/>
            <person name="Holt S."/>
            <person name="Cochrane G."/>
            <person name="Meng A."/>
            <person name="Brown T."/>
            <person name="Cohen L."/>
        </authorList>
    </citation>
    <scope>NUCLEOTIDE SEQUENCE</scope>
    <source>
        <strain evidence="1">CCMP1594</strain>
    </source>
</reference>
<organism evidence="1">
    <name type="scientific">Eutreptiella gymnastica</name>
    <dbReference type="NCBI Taxonomy" id="73025"/>
    <lineage>
        <taxon>Eukaryota</taxon>
        <taxon>Discoba</taxon>
        <taxon>Euglenozoa</taxon>
        <taxon>Euglenida</taxon>
        <taxon>Spirocuta</taxon>
        <taxon>Euglenophyceae</taxon>
        <taxon>Eutreptiales</taxon>
        <taxon>Eutreptiaceae</taxon>
        <taxon>Eutreptiella</taxon>
    </lineage>
</organism>
<sequence>MRHGELVLKRGVPRDLVQQLARTQPPEAVKKALMVLEEGGPMVSAIPLPCPRQACWHRQRGREQASLAQLAQRRITPIAPAPPFLLRCCACATLAQPATRAAVSCEPGVDTVTR</sequence>
<name>A0A7S4GBB4_9EUGL</name>
<dbReference type="EMBL" id="HBJA01123784">
    <property type="protein sequence ID" value="CAE0831345.1"/>
    <property type="molecule type" value="Transcribed_RNA"/>
</dbReference>
<dbReference type="AlphaFoldDB" id="A0A7S4GBB4"/>